<evidence type="ECO:0000256" key="1">
    <source>
        <dbReference type="ARBA" id="ARBA00022801"/>
    </source>
</evidence>
<dbReference type="PROSITE" id="PS50175">
    <property type="entry name" value="ASP_PROT_RETROV"/>
    <property type="match status" value="1"/>
</dbReference>
<gene>
    <name evidence="3" type="ORF">BpHYR1_010378</name>
</gene>
<name>A0A3M7SVK5_BRAPC</name>
<dbReference type="Proteomes" id="UP000276133">
    <property type="component" value="Unassembled WGS sequence"/>
</dbReference>
<organism evidence="3 4">
    <name type="scientific">Brachionus plicatilis</name>
    <name type="common">Marine rotifer</name>
    <name type="synonym">Brachionus muelleri</name>
    <dbReference type="NCBI Taxonomy" id="10195"/>
    <lineage>
        <taxon>Eukaryota</taxon>
        <taxon>Metazoa</taxon>
        <taxon>Spiralia</taxon>
        <taxon>Gnathifera</taxon>
        <taxon>Rotifera</taxon>
        <taxon>Eurotatoria</taxon>
        <taxon>Monogononta</taxon>
        <taxon>Pseudotrocha</taxon>
        <taxon>Ploima</taxon>
        <taxon>Brachionidae</taxon>
        <taxon>Brachionus</taxon>
    </lineage>
</organism>
<keyword evidence="1" id="KW-0378">Hydrolase</keyword>
<dbReference type="GO" id="GO:0006508">
    <property type="term" value="P:proteolysis"/>
    <property type="evidence" value="ECO:0007669"/>
    <property type="project" value="InterPro"/>
</dbReference>
<evidence type="ECO:0000313" key="4">
    <source>
        <dbReference type="Proteomes" id="UP000276133"/>
    </source>
</evidence>
<keyword evidence="4" id="KW-1185">Reference proteome</keyword>
<reference evidence="3 4" key="1">
    <citation type="journal article" date="2018" name="Sci. Rep.">
        <title>Genomic signatures of local adaptation to the degree of environmental predictability in rotifers.</title>
        <authorList>
            <person name="Franch-Gras L."/>
            <person name="Hahn C."/>
            <person name="Garcia-Roger E.M."/>
            <person name="Carmona M.J."/>
            <person name="Serra M."/>
            <person name="Gomez A."/>
        </authorList>
    </citation>
    <scope>NUCLEOTIDE SEQUENCE [LARGE SCALE GENOMIC DNA]</scope>
    <source>
        <strain evidence="3">HYR1</strain>
    </source>
</reference>
<dbReference type="Gene3D" id="2.40.70.10">
    <property type="entry name" value="Acid Proteases"/>
    <property type="match status" value="1"/>
</dbReference>
<evidence type="ECO:0000313" key="3">
    <source>
        <dbReference type="EMBL" id="RNA39861.1"/>
    </source>
</evidence>
<dbReference type="Pfam" id="PF13975">
    <property type="entry name" value="gag-asp_proteas"/>
    <property type="match status" value="1"/>
</dbReference>
<sequence length="248" mass="29143">MKQNGSIEEYINQFQLSLNQTSDIDEKMKIRYDQYSSKRPQENLQKYKYNGKNGQGKYYRSDKRKYNNENKRDYLQKISLDDDEMDISAVRIGCLKNFGQQNELKIKGTINGMNAEMLIDTGAQRSVISEKAFQRLKLDISKNVNIEKQLEANLLTIVPYCFTDVLLGADWLIMADAGTWLSRQLVWFGDESEIIKINQNKCVQKFDRFTKYSHKIGRIEELDENIDENLNEIDPFDDYDFSYELNQD</sequence>
<dbReference type="OrthoDB" id="117285at2759"/>
<dbReference type="CDD" id="cd00303">
    <property type="entry name" value="retropepsin_like"/>
    <property type="match status" value="1"/>
</dbReference>
<proteinExistence type="predicted"/>
<accession>A0A3M7SVK5</accession>
<dbReference type="AlphaFoldDB" id="A0A3M7SVK5"/>
<dbReference type="InterPro" id="IPR021109">
    <property type="entry name" value="Peptidase_aspartic_dom_sf"/>
</dbReference>
<comment type="caution">
    <text evidence="3">The sequence shown here is derived from an EMBL/GenBank/DDBJ whole genome shotgun (WGS) entry which is preliminary data.</text>
</comment>
<dbReference type="SUPFAM" id="SSF50630">
    <property type="entry name" value="Acid proteases"/>
    <property type="match status" value="1"/>
</dbReference>
<feature type="domain" description="Peptidase A2" evidence="2">
    <location>
        <begin position="115"/>
        <end position="130"/>
    </location>
</feature>
<dbReference type="EMBL" id="REGN01000699">
    <property type="protein sequence ID" value="RNA39861.1"/>
    <property type="molecule type" value="Genomic_DNA"/>
</dbReference>
<dbReference type="PROSITE" id="PS00141">
    <property type="entry name" value="ASP_PROTEASE"/>
    <property type="match status" value="1"/>
</dbReference>
<dbReference type="InterPro" id="IPR001995">
    <property type="entry name" value="Peptidase_A2_cat"/>
</dbReference>
<dbReference type="GO" id="GO:0004190">
    <property type="term" value="F:aspartic-type endopeptidase activity"/>
    <property type="evidence" value="ECO:0007669"/>
    <property type="project" value="InterPro"/>
</dbReference>
<evidence type="ECO:0000259" key="2">
    <source>
        <dbReference type="PROSITE" id="PS50175"/>
    </source>
</evidence>
<protein>
    <recommendedName>
        <fullName evidence="2">Peptidase A2 domain-containing protein</fullName>
    </recommendedName>
</protein>
<dbReference type="InterPro" id="IPR001969">
    <property type="entry name" value="Aspartic_peptidase_AS"/>
</dbReference>